<dbReference type="InterPro" id="IPR019288">
    <property type="entry name" value="3'-5'_exonuclease_PolB-like"/>
</dbReference>
<dbReference type="GO" id="GO:0004527">
    <property type="term" value="F:exonuclease activity"/>
    <property type="evidence" value="ECO:0007669"/>
    <property type="project" value="UniProtKB-KW"/>
</dbReference>
<feature type="domain" description="Predicted 3'-5' exonuclease PolB-like" evidence="1">
    <location>
        <begin position="114"/>
        <end position="243"/>
    </location>
</feature>
<dbReference type="Proteomes" id="UP000626795">
    <property type="component" value="Unassembled WGS sequence"/>
</dbReference>
<gene>
    <name evidence="2" type="ORF">ONOEEDHL_01132</name>
</gene>
<dbReference type="GO" id="GO:0003676">
    <property type="term" value="F:nucleic acid binding"/>
    <property type="evidence" value="ECO:0007669"/>
    <property type="project" value="InterPro"/>
</dbReference>
<evidence type="ECO:0000313" key="2">
    <source>
        <dbReference type="EMBL" id="VTY10038.1"/>
    </source>
</evidence>
<keyword evidence="3" id="KW-1185">Reference proteome</keyword>
<dbReference type="InterPro" id="IPR012337">
    <property type="entry name" value="RNaseH-like_sf"/>
</dbReference>
<sequence length="246" mass="27820">MLNVFIDIETIPNQKQGAFDAILQDVALNFKAPSDLTKEKAAADLGIMDKDEIKFTSKASMIGRWEAAMASSKSVEVAEDKYRRTALNGGYGEVFVIGLAVDDGEPETITGENEAEILAKFNQFINRIKADVPRPNIRFIGHNVEFDIRFLFHRFIVNRIKPAINLYYSQYSENFADTMQIWAGRGNRIKLAELCEILGIPSPKDGIDGSQVWDYVQAGRIEEVAEYCKKDVIATREAYNRMTFQF</sequence>
<dbReference type="Gene3D" id="3.30.420.10">
    <property type="entry name" value="Ribonuclease H-like superfamily/Ribonuclease H"/>
    <property type="match status" value="1"/>
</dbReference>
<dbReference type="Pfam" id="PF10108">
    <property type="entry name" value="DNA_pol_B_exo2"/>
    <property type="match status" value="1"/>
</dbReference>
<keyword evidence="2" id="KW-0378">Hydrolase</keyword>
<evidence type="ECO:0000313" key="3">
    <source>
        <dbReference type="Proteomes" id="UP000626795"/>
    </source>
</evidence>
<keyword evidence="2" id="KW-0269">Exonuclease</keyword>
<dbReference type="SUPFAM" id="SSF53098">
    <property type="entry name" value="Ribonuclease H-like"/>
    <property type="match status" value="1"/>
</dbReference>
<dbReference type="AlphaFoldDB" id="A0A9X9SNQ6"/>
<reference evidence="2" key="1">
    <citation type="submission" date="2019-05" db="EMBL/GenBank/DDBJ databases">
        <authorList>
            <person name="Hibberd M."/>
        </authorList>
    </citation>
    <scope>NUCLEOTIDE SEQUENCE</scope>
    <source>
        <strain evidence="2">Neisseria_subflava_BgEED23</strain>
    </source>
</reference>
<name>A0A9X9SNQ6_NEISU</name>
<dbReference type="RefSeq" id="WP_204788839.1">
    <property type="nucleotide sequence ID" value="NZ_CABFLZ010000049.1"/>
</dbReference>
<comment type="caution">
    <text evidence="2">The sequence shown here is derived from an EMBL/GenBank/DDBJ whole genome shotgun (WGS) entry which is preliminary data.</text>
</comment>
<dbReference type="EMBL" id="CABFLZ010000049">
    <property type="protein sequence ID" value="VTY10038.1"/>
    <property type="molecule type" value="Genomic_DNA"/>
</dbReference>
<organism evidence="2 3">
    <name type="scientific">Neisseria subflava</name>
    <dbReference type="NCBI Taxonomy" id="28449"/>
    <lineage>
        <taxon>Bacteria</taxon>
        <taxon>Pseudomonadati</taxon>
        <taxon>Pseudomonadota</taxon>
        <taxon>Betaproteobacteria</taxon>
        <taxon>Neisseriales</taxon>
        <taxon>Neisseriaceae</taxon>
        <taxon>Neisseria</taxon>
    </lineage>
</organism>
<accession>A0A9X9SNQ6</accession>
<evidence type="ECO:0000259" key="1">
    <source>
        <dbReference type="Pfam" id="PF10108"/>
    </source>
</evidence>
<dbReference type="InterPro" id="IPR036397">
    <property type="entry name" value="RNaseH_sf"/>
</dbReference>
<keyword evidence="2" id="KW-0540">Nuclease</keyword>
<proteinExistence type="predicted"/>
<protein>
    <submittedName>
        <fullName evidence="2">3'-5' exonuclease related to the exonuclease domain of PolB</fullName>
    </submittedName>
</protein>